<evidence type="ECO:0000313" key="2">
    <source>
        <dbReference type="EMBL" id="KGO32173.1"/>
    </source>
</evidence>
<keyword evidence="3" id="KW-1185">Reference proteome</keyword>
<proteinExistence type="predicted"/>
<sequence length="100" mass="11198">MAVETKKVVKTQKKVLSPEEKLLKEETAKKYISELVDKSEQALLEFKSYSQEQIDKIVAAMALAGSEHALELAHLAYDETGRGVIEDKDTKNRFASESVL</sequence>
<name>A0ABR4XRY2_9LACO</name>
<dbReference type="Proteomes" id="UP000030023">
    <property type="component" value="Unassembled WGS sequence"/>
</dbReference>
<dbReference type="SUPFAM" id="SSF53720">
    <property type="entry name" value="ALDH-like"/>
    <property type="match status" value="1"/>
</dbReference>
<accession>A0ABR4XRY2</accession>
<keyword evidence="1" id="KW-0560">Oxidoreductase</keyword>
<dbReference type="InterPro" id="IPR016162">
    <property type="entry name" value="Ald_DH_N"/>
</dbReference>
<dbReference type="InterPro" id="IPR016161">
    <property type="entry name" value="Ald_DH/histidinol_DH"/>
</dbReference>
<evidence type="ECO:0000256" key="1">
    <source>
        <dbReference type="ARBA" id="ARBA00023002"/>
    </source>
</evidence>
<dbReference type="EMBL" id="AXCV01000074">
    <property type="protein sequence ID" value="KGO32173.1"/>
    <property type="molecule type" value="Genomic_DNA"/>
</dbReference>
<comment type="caution">
    <text evidence="2">The sequence shown here is derived from an EMBL/GenBank/DDBJ whole genome shotgun (WGS) entry which is preliminary data.</text>
</comment>
<reference evidence="2 3" key="1">
    <citation type="journal article" date="2014" name="Antonie Van Leeuwenhoek">
        <title>Oenococcus alcoholitolerans sp. nov., a lactic acid bacteria isolated from cachaca and ethanol fermentation processes.</title>
        <authorList>
            <person name="Badotti F."/>
            <person name="Moreira A.P."/>
            <person name="Tonon L.A."/>
            <person name="de Lucena B.T."/>
            <person name="Gomes Fde C."/>
            <person name="Kruger R."/>
            <person name="Thompson C.C."/>
            <person name="de Morais M.A.Jr."/>
            <person name="Rosa C.A."/>
            <person name="Thompson F.L."/>
        </authorList>
    </citation>
    <scope>NUCLEOTIDE SEQUENCE [LARGE SCALE GENOMIC DNA]</scope>
    <source>
        <strain evidence="2 3">UFRJ-M7.2.18</strain>
    </source>
</reference>
<gene>
    <name evidence="2" type="ORF">Q757_02560</name>
</gene>
<evidence type="ECO:0000313" key="3">
    <source>
        <dbReference type="Proteomes" id="UP000030023"/>
    </source>
</evidence>
<organism evidence="2 3">
    <name type="scientific">Oenococcus alcoholitolerans</name>
    <dbReference type="NCBI Taxonomy" id="931074"/>
    <lineage>
        <taxon>Bacteria</taxon>
        <taxon>Bacillati</taxon>
        <taxon>Bacillota</taxon>
        <taxon>Bacilli</taxon>
        <taxon>Lactobacillales</taxon>
        <taxon>Lactobacillaceae</taxon>
        <taxon>Oenococcus</taxon>
    </lineage>
</organism>
<protein>
    <submittedName>
        <fullName evidence="2">Uncharacterized protein</fullName>
    </submittedName>
</protein>
<dbReference type="Gene3D" id="3.40.605.10">
    <property type="entry name" value="Aldehyde Dehydrogenase, Chain A, domain 1"/>
    <property type="match status" value="1"/>
</dbReference>